<reference evidence="9" key="1">
    <citation type="submission" date="2023-07" db="EMBL/GenBank/DDBJ databases">
        <title>Shewanella mangrovi sp. nov., an acetaldehyde- degrading bacterium isolated from mangrove sediment.</title>
        <authorList>
            <person name="Liu Y."/>
        </authorList>
    </citation>
    <scope>NUCLEOTIDE SEQUENCE [LARGE SCALE GENOMIC DNA]</scope>
    <source>
        <strain evidence="9">C32</strain>
    </source>
</reference>
<dbReference type="GO" id="GO:0008168">
    <property type="term" value="F:methyltransferase activity"/>
    <property type="evidence" value="ECO:0007669"/>
    <property type="project" value="UniProtKB-KW"/>
</dbReference>
<keyword evidence="4 6" id="KW-0949">S-adenosyl-L-methionine</keyword>
<comment type="similarity">
    <text evidence="6">Belongs to the methyltransferase superfamily. tRNA (adenine-N(6)-)-methyltransferase family.</text>
</comment>
<dbReference type="Gene3D" id="3.40.50.150">
    <property type="entry name" value="Vaccinia Virus protein VP39"/>
    <property type="match status" value="1"/>
</dbReference>
<keyword evidence="1 6" id="KW-0963">Cytoplasm</keyword>
<accession>A0ABT2FFY0</accession>
<keyword evidence="2 6" id="KW-0489">Methyltransferase</keyword>
<organism evidence="8 9">
    <name type="scientific">Shewanella electrica</name>
    <dbReference type="NCBI Taxonomy" id="515560"/>
    <lineage>
        <taxon>Bacteria</taxon>
        <taxon>Pseudomonadati</taxon>
        <taxon>Pseudomonadota</taxon>
        <taxon>Gammaproteobacteria</taxon>
        <taxon>Alteromonadales</taxon>
        <taxon>Shewanellaceae</taxon>
        <taxon>Shewanella</taxon>
    </lineage>
</organism>
<dbReference type="InterPro" id="IPR029063">
    <property type="entry name" value="SAM-dependent_MTases_sf"/>
</dbReference>
<dbReference type="GO" id="GO:0032259">
    <property type="term" value="P:methylation"/>
    <property type="evidence" value="ECO:0007669"/>
    <property type="project" value="UniProtKB-KW"/>
</dbReference>
<dbReference type="SUPFAM" id="SSF53335">
    <property type="entry name" value="S-adenosyl-L-methionine-dependent methyltransferases"/>
    <property type="match status" value="1"/>
</dbReference>
<protein>
    <recommendedName>
        <fullName evidence="6">tRNA1(Val) (adenine(37)-N6)-methyltransferase</fullName>
        <ecNumber evidence="6">2.1.1.223</ecNumber>
    </recommendedName>
    <alternativeName>
        <fullName evidence="6">tRNA m6A37 methyltransferase</fullName>
    </alternativeName>
</protein>
<evidence type="ECO:0000313" key="8">
    <source>
        <dbReference type="EMBL" id="MCS4554856.1"/>
    </source>
</evidence>
<dbReference type="InterPro" id="IPR020596">
    <property type="entry name" value="rRNA_Ade_Mease_Trfase_CS"/>
</dbReference>
<evidence type="ECO:0000256" key="1">
    <source>
        <dbReference type="ARBA" id="ARBA00022490"/>
    </source>
</evidence>
<keyword evidence="9" id="KW-1185">Reference proteome</keyword>
<keyword evidence="3 6" id="KW-0808">Transferase</keyword>
<comment type="subcellular location">
    <subcellularLocation>
        <location evidence="6">Cytoplasm</location>
    </subcellularLocation>
</comment>
<dbReference type="HAMAP" id="MF_01872">
    <property type="entry name" value="tRNA_methyltr_YfiC"/>
    <property type="match status" value="1"/>
</dbReference>
<sequence length="236" mass="25385">MPFTFKQFHIDDTDCGMPVSTDGVLLGAWAPVTTAQQILDIGAGSGLLSLMAAQRNPDAQIDAVELDDGAAAACQRNIAASPWSARIRLHHASIQAFSAHTTQRYQLIMCNPPYFASGPQASNQARAQARHTLSLTFAELTACCQQLLTADGVACFIVPTSALNAFQAAATAAGFHWQHAVAVSSVVDKLAQRQLVLLANHQPTEPWGNAPFAICDKQGEYTATMRQLTQDFYLKL</sequence>
<evidence type="ECO:0000256" key="4">
    <source>
        <dbReference type="ARBA" id="ARBA00022691"/>
    </source>
</evidence>
<dbReference type="PROSITE" id="PS01131">
    <property type="entry name" value="RRNA_A_DIMETH"/>
    <property type="match status" value="1"/>
</dbReference>
<dbReference type="Pfam" id="PF05175">
    <property type="entry name" value="MTS"/>
    <property type="match status" value="1"/>
</dbReference>
<dbReference type="EMBL" id="JAKOGG010000001">
    <property type="protein sequence ID" value="MCS4554856.1"/>
    <property type="molecule type" value="Genomic_DNA"/>
</dbReference>
<dbReference type="PANTHER" id="PTHR47739:SF1">
    <property type="entry name" value="TRNA1(VAL) (ADENINE(37)-N6)-METHYLTRANSFERASE"/>
    <property type="match status" value="1"/>
</dbReference>
<gene>
    <name evidence="8" type="ORF">L9G74_00205</name>
</gene>
<dbReference type="InterPro" id="IPR007848">
    <property type="entry name" value="Small_mtfrase_dom"/>
</dbReference>
<keyword evidence="5 6" id="KW-0819">tRNA processing</keyword>
<evidence type="ECO:0000256" key="6">
    <source>
        <dbReference type="HAMAP-Rule" id="MF_01872"/>
    </source>
</evidence>
<evidence type="ECO:0000256" key="5">
    <source>
        <dbReference type="ARBA" id="ARBA00022694"/>
    </source>
</evidence>
<comment type="caution">
    <text evidence="8">The sequence shown here is derived from an EMBL/GenBank/DDBJ whole genome shotgun (WGS) entry which is preliminary data.</text>
</comment>
<dbReference type="CDD" id="cd02440">
    <property type="entry name" value="AdoMet_MTases"/>
    <property type="match status" value="1"/>
</dbReference>
<dbReference type="InterPro" id="IPR050210">
    <property type="entry name" value="tRNA_Adenine-N(6)_MTase"/>
</dbReference>
<name>A0ABT2FFY0_9GAMM</name>
<evidence type="ECO:0000256" key="2">
    <source>
        <dbReference type="ARBA" id="ARBA00022603"/>
    </source>
</evidence>
<proteinExistence type="inferred from homology"/>
<dbReference type="Proteomes" id="UP001201549">
    <property type="component" value="Unassembled WGS sequence"/>
</dbReference>
<evidence type="ECO:0000313" key="9">
    <source>
        <dbReference type="Proteomes" id="UP001201549"/>
    </source>
</evidence>
<dbReference type="InterPro" id="IPR022882">
    <property type="entry name" value="tRNA_adenine-N6_MeTrfase"/>
</dbReference>
<evidence type="ECO:0000256" key="3">
    <source>
        <dbReference type="ARBA" id="ARBA00022679"/>
    </source>
</evidence>
<dbReference type="PANTHER" id="PTHR47739">
    <property type="entry name" value="TRNA1(VAL) (ADENINE(37)-N6)-METHYLTRANSFERASE"/>
    <property type="match status" value="1"/>
</dbReference>
<comment type="catalytic activity">
    <reaction evidence="6">
        <text>adenosine(37) in tRNA1(Val) + S-adenosyl-L-methionine = N(6)-methyladenosine(37) in tRNA1(Val) + S-adenosyl-L-homocysteine + H(+)</text>
        <dbReference type="Rhea" id="RHEA:43160"/>
        <dbReference type="Rhea" id="RHEA-COMP:10369"/>
        <dbReference type="Rhea" id="RHEA-COMP:10370"/>
        <dbReference type="ChEBI" id="CHEBI:15378"/>
        <dbReference type="ChEBI" id="CHEBI:57856"/>
        <dbReference type="ChEBI" id="CHEBI:59789"/>
        <dbReference type="ChEBI" id="CHEBI:74411"/>
        <dbReference type="ChEBI" id="CHEBI:74449"/>
        <dbReference type="EC" id="2.1.1.223"/>
    </reaction>
</comment>
<dbReference type="EC" id="2.1.1.223" evidence="6"/>
<comment type="function">
    <text evidence="6">Specifically methylates the adenine in position 37 of tRNA(1)(Val) (anticodon cmo5UAC).</text>
</comment>
<dbReference type="RefSeq" id="WP_238894139.1">
    <property type="nucleotide sequence ID" value="NZ_JAKOGG010000001.1"/>
</dbReference>
<feature type="domain" description="Methyltransferase small" evidence="7">
    <location>
        <begin position="33"/>
        <end position="119"/>
    </location>
</feature>
<evidence type="ECO:0000259" key="7">
    <source>
        <dbReference type="Pfam" id="PF05175"/>
    </source>
</evidence>